<gene>
    <name evidence="1" type="ORF">METZ01_LOCUS512529</name>
</gene>
<evidence type="ECO:0000313" key="1">
    <source>
        <dbReference type="EMBL" id="SVE59675.1"/>
    </source>
</evidence>
<proteinExistence type="predicted"/>
<name>A0A383ETV6_9ZZZZ</name>
<protein>
    <submittedName>
        <fullName evidence="1">Uncharacterized protein</fullName>
    </submittedName>
</protein>
<sequence length="186" mass="21675">MTIKNYINKVLKDKKKKLIPKNTNLISDRYLKIAFESVRERVLQLKKDKSLTKDETEILLLAINKAIDYGPLLDKYDDIDQGILKAQKILRGGRTKPNLIAALDLIMEREKGTKHAKTDWHRIADDYGVLTEDREPWEAIKELVRRYEFPSEQALIRGLKRFKKETSDPVFIEALGTLPWLDEPDE</sequence>
<dbReference type="EMBL" id="UINC01228386">
    <property type="protein sequence ID" value="SVE59675.1"/>
    <property type="molecule type" value="Genomic_DNA"/>
</dbReference>
<organism evidence="1">
    <name type="scientific">marine metagenome</name>
    <dbReference type="NCBI Taxonomy" id="408172"/>
    <lineage>
        <taxon>unclassified sequences</taxon>
        <taxon>metagenomes</taxon>
        <taxon>ecological metagenomes</taxon>
    </lineage>
</organism>
<dbReference type="AlphaFoldDB" id="A0A383ETV6"/>
<reference evidence="1" key="1">
    <citation type="submission" date="2018-05" db="EMBL/GenBank/DDBJ databases">
        <authorList>
            <person name="Lanie J.A."/>
            <person name="Ng W.-L."/>
            <person name="Kazmierczak K.M."/>
            <person name="Andrzejewski T.M."/>
            <person name="Davidsen T.M."/>
            <person name="Wayne K.J."/>
            <person name="Tettelin H."/>
            <person name="Glass J.I."/>
            <person name="Rusch D."/>
            <person name="Podicherti R."/>
            <person name="Tsui H.-C.T."/>
            <person name="Winkler M.E."/>
        </authorList>
    </citation>
    <scope>NUCLEOTIDE SEQUENCE</scope>
</reference>
<accession>A0A383ETV6</accession>